<dbReference type="CDD" id="cd01396">
    <property type="entry name" value="MeCP2_MBD"/>
    <property type="match status" value="1"/>
</dbReference>
<keyword evidence="5" id="KW-0539">Nucleus</keyword>
<dbReference type="Pfam" id="PF01429">
    <property type="entry name" value="MBD"/>
    <property type="match status" value="1"/>
</dbReference>
<dbReference type="InterPro" id="IPR016177">
    <property type="entry name" value="DNA-bd_dom_sf"/>
</dbReference>
<feature type="region of interest" description="Disordered" evidence="6">
    <location>
        <begin position="58"/>
        <end position="216"/>
    </location>
</feature>
<keyword evidence="3" id="KW-0238">DNA-binding</keyword>
<dbReference type="Proteomes" id="UP001497512">
    <property type="component" value="Chromosome 17"/>
</dbReference>
<accession>A0ABP0TZ12</accession>
<proteinExistence type="predicted"/>
<dbReference type="Gene3D" id="3.30.890.10">
    <property type="entry name" value="Methyl-cpg-binding Protein 2, Chain A"/>
    <property type="match status" value="1"/>
</dbReference>
<feature type="compositionally biased region" description="Basic and acidic residues" evidence="6">
    <location>
        <begin position="141"/>
        <end position="197"/>
    </location>
</feature>
<feature type="compositionally biased region" description="Basic and acidic residues" evidence="6">
    <location>
        <begin position="123"/>
        <end position="132"/>
    </location>
</feature>
<evidence type="ECO:0000313" key="9">
    <source>
        <dbReference type="Proteomes" id="UP001497512"/>
    </source>
</evidence>
<evidence type="ECO:0000313" key="8">
    <source>
        <dbReference type="EMBL" id="CAK9208963.1"/>
    </source>
</evidence>
<comment type="subcellular location">
    <subcellularLocation>
        <location evidence="1">Nucleus</location>
    </subcellularLocation>
</comment>
<dbReference type="EMBL" id="OZ019909">
    <property type="protein sequence ID" value="CAK9208963.1"/>
    <property type="molecule type" value="Genomic_DNA"/>
</dbReference>
<name>A0ABP0TZ12_9BRYO</name>
<dbReference type="SUPFAM" id="SSF54171">
    <property type="entry name" value="DNA-binding domain"/>
    <property type="match status" value="1"/>
</dbReference>
<dbReference type="PANTHER" id="PTHR33729:SF6">
    <property type="entry name" value="METHYL-CPG-BINDING DOMAIN-CONTAINING PROTEIN 11"/>
    <property type="match status" value="1"/>
</dbReference>
<feature type="compositionally biased region" description="Basic and acidic residues" evidence="6">
    <location>
        <begin position="204"/>
        <end position="216"/>
    </location>
</feature>
<keyword evidence="2" id="KW-0805">Transcription regulation</keyword>
<keyword evidence="9" id="KW-1185">Reference proteome</keyword>
<dbReference type="SMART" id="SM00391">
    <property type="entry name" value="MBD"/>
    <property type="match status" value="1"/>
</dbReference>
<reference evidence="8" key="1">
    <citation type="submission" date="2024-02" db="EMBL/GenBank/DDBJ databases">
        <authorList>
            <consortium name="ELIXIR-Norway"/>
            <consortium name="Elixir Norway"/>
        </authorList>
    </citation>
    <scope>NUCLEOTIDE SEQUENCE</scope>
</reference>
<dbReference type="PROSITE" id="PS50982">
    <property type="entry name" value="MBD"/>
    <property type="match status" value="1"/>
</dbReference>
<dbReference type="InterPro" id="IPR039622">
    <property type="entry name" value="MBD10/11"/>
</dbReference>
<feature type="region of interest" description="Disordered" evidence="6">
    <location>
        <begin position="264"/>
        <end position="328"/>
    </location>
</feature>
<evidence type="ECO:0000256" key="5">
    <source>
        <dbReference type="ARBA" id="ARBA00023242"/>
    </source>
</evidence>
<evidence type="ECO:0000256" key="1">
    <source>
        <dbReference type="ARBA" id="ARBA00004123"/>
    </source>
</evidence>
<evidence type="ECO:0000256" key="3">
    <source>
        <dbReference type="ARBA" id="ARBA00023125"/>
    </source>
</evidence>
<evidence type="ECO:0000259" key="7">
    <source>
        <dbReference type="PROSITE" id="PS50982"/>
    </source>
</evidence>
<gene>
    <name evidence="8" type="ORF">CSSPTR1EN2_LOCUS9446</name>
</gene>
<evidence type="ECO:0000256" key="6">
    <source>
        <dbReference type="SAM" id="MobiDB-lite"/>
    </source>
</evidence>
<sequence>MGTPGETIAVGSPEGVLEDLTGCLQGWKRKLFMKKSGIQKKKDVSFLAPDGEELRNKRQLDKYLKNHPGSLTASDFDWRSGGGSPGETPRRSARLSSKGRLSSDSIEGEADAELVNSKRAKRQVRENGKDSSPKTQAKNGAGKDELIQDAEKPDEKLASEEHDTVGEEAQKPLDETVVEKNGEVEKENETEEPKPMDVDAPLPDSKDIVAGDSAAKTEETIAEPLAAPGEDVVPVVEETKIEVPTEAVPDALVAEEEKVAPEAAVVADLKPEETVKEQAPTDQVDPPQPHGVHALVDNAAEVGGGPKPEGEVSQAPVGAPESTLEPVV</sequence>
<dbReference type="InterPro" id="IPR001739">
    <property type="entry name" value="Methyl_CpG_DNA-bd"/>
</dbReference>
<feature type="domain" description="MBD" evidence="7">
    <location>
        <begin position="13"/>
        <end position="83"/>
    </location>
</feature>
<dbReference type="PANTHER" id="PTHR33729">
    <property type="entry name" value="METHYL-CPG BINDING DOMAIN CONTAINING PROTEIN, EXPRESSED"/>
    <property type="match status" value="1"/>
</dbReference>
<evidence type="ECO:0000256" key="2">
    <source>
        <dbReference type="ARBA" id="ARBA00023015"/>
    </source>
</evidence>
<keyword evidence="4" id="KW-0804">Transcription</keyword>
<organism evidence="8 9">
    <name type="scientific">Sphagnum troendelagicum</name>
    <dbReference type="NCBI Taxonomy" id="128251"/>
    <lineage>
        <taxon>Eukaryota</taxon>
        <taxon>Viridiplantae</taxon>
        <taxon>Streptophyta</taxon>
        <taxon>Embryophyta</taxon>
        <taxon>Bryophyta</taxon>
        <taxon>Sphagnophytina</taxon>
        <taxon>Sphagnopsida</taxon>
        <taxon>Sphagnales</taxon>
        <taxon>Sphagnaceae</taxon>
        <taxon>Sphagnum</taxon>
    </lineage>
</organism>
<protein>
    <recommendedName>
        <fullName evidence="7">MBD domain-containing protein</fullName>
    </recommendedName>
</protein>
<evidence type="ECO:0000256" key="4">
    <source>
        <dbReference type="ARBA" id="ARBA00023163"/>
    </source>
</evidence>